<gene>
    <name evidence="2" type="primary">Acey_s0151.g2835</name>
    <name evidence="2" type="ORF">Y032_0151g2835</name>
</gene>
<feature type="region of interest" description="Disordered" evidence="1">
    <location>
        <begin position="49"/>
        <end position="70"/>
    </location>
</feature>
<evidence type="ECO:0000256" key="1">
    <source>
        <dbReference type="SAM" id="MobiDB-lite"/>
    </source>
</evidence>
<feature type="compositionally biased region" description="Polar residues" evidence="1">
    <location>
        <begin position="49"/>
        <end position="58"/>
    </location>
</feature>
<name>A0A016T1B9_9BILA</name>
<accession>A0A016T1B9</accession>
<evidence type="ECO:0000313" key="3">
    <source>
        <dbReference type="Proteomes" id="UP000024635"/>
    </source>
</evidence>
<reference evidence="3" key="1">
    <citation type="journal article" date="2015" name="Nat. Genet.">
        <title>The genome and transcriptome of the zoonotic hookworm Ancylostoma ceylanicum identify infection-specific gene families.</title>
        <authorList>
            <person name="Schwarz E.M."/>
            <person name="Hu Y."/>
            <person name="Antoshechkin I."/>
            <person name="Miller M.M."/>
            <person name="Sternberg P.W."/>
            <person name="Aroian R.V."/>
        </authorList>
    </citation>
    <scope>NUCLEOTIDE SEQUENCE</scope>
    <source>
        <strain evidence="3">HY135</strain>
    </source>
</reference>
<dbReference type="Proteomes" id="UP000024635">
    <property type="component" value="Unassembled WGS sequence"/>
</dbReference>
<dbReference type="EMBL" id="JARK01001487">
    <property type="protein sequence ID" value="EYB96374.1"/>
    <property type="molecule type" value="Genomic_DNA"/>
</dbReference>
<evidence type="ECO:0000313" key="2">
    <source>
        <dbReference type="EMBL" id="EYB96374.1"/>
    </source>
</evidence>
<sequence length="70" mass="7424">MSATTTTCTILVERTIASRPQNRGGTYSTLSLEACSLRISRLGPAAILQSQNPSTFPTGTVKPTLHFKSG</sequence>
<dbReference type="AlphaFoldDB" id="A0A016T1B9"/>
<comment type="caution">
    <text evidence="2">The sequence shown here is derived from an EMBL/GenBank/DDBJ whole genome shotgun (WGS) entry which is preliminary data.</text>
</comment>
<organism evidence="2 3">
    <name type="scientific">Ancylostoma ceylanicum</name>
    <dbReference type="NCBI Taxonomy" id="53326"/>
    <lineage>
        <taxon>Eukaryota</taxon>
        <taxon>Metazoa</taxon>
        <taxon>Ecdysozoa</taxon>
        <taxon>Nematoda</taxon>
        <taxon>Chromadorea</taxon>
        <taxon>Rhabditida</taxon>
        <taxon>Rhabditina</taxon>
        <taxon>Rhabditomorpha</taxon>
        <taxon>Strongyloidea</taxon>
        <taxon>Ancylostomatidae</taxon>
        <taxon>Ancylostomatinae</taxon>
        <taxon>Ancylostoma</taxon>
    </lineage>
</organism>
<keyword evidence="3" id="KW-1185">Reference proteome</keyword>
<proteinExistence type="predicted"/>
<protein>
    <submittedName>
        <fullName evidence="2">Uncharacterized protein</fullName>
    </submittedName>
</protein>